<sequence length="114" mass="13115">MADHDNEFLTELPEIPEGEFVIFGTVHAIPEHADALEVVYAETTRLAQSEPGSIYYCICRDEKDRNMFHFFERYAGRQAFEDHNAQAIIVKLIADKWFRGVKAKFLKAIPPTKV</sequence>
<name>A0AAD6GGZ3_9EURO</name>
<keyword evidence="3" id="KW-1185">Reference proteome</keyword>
<evidence type="ECO:0000313" key="3">
    <source>
        <dbReference type="Proteomes" id="UP001220324"/>
    </source>
</evidence>
<reference evidence="2 3" key="1">
    <citation type="journal article" date="2023" name="IMA Fungus">
        <title>Comparative genomic study of the Penicillium genus elucidates a diverse pangenome and 15 lateral gene transfer events.</title>
        <authorList>
            <person name="Petersen C."/>
            <person name="Sorensen T."/>
            <person name="Nielsen M.R."/>
            <person name="Sondergaard T.E."/>
            <person name="Sorensen J.L."/>
            <person name="Fitzpatrick D.A."/>
            <person name="Frisvad J.C."/>
            <person name="Nielsen K.L."/>
        </authorList>
    </citation>
    <scope>NUCLEOTIDE SEQUENCE [LARGE SCALE GENOMIC DNA]</scope>
    <source>
        <strain evidence="2 3">IBT 35679</strain>
    </source>
</reference>
<dbReference type="InterPro" id="IPR011008">
    <property type="entry name" value="Dimeric_a/b-barrel"/>
</dbReference>
<organism evidence="2 3">
    <name type="scientific">Penicillium frequentans</name>
    <dbReference type="NCBI Taxonomy" id="3151616"/>
    <lineage>
        <taxon>Eukaryota</taxon>
        <taxon>Fungi</taxon>
        <taxon>Dikarya</taxon>
        <taxon>Ascomycota</taxon>
        <taxon>Pezizomycotina</taxon>
        <taxon>Eurotiomycetes</taxon>
        <taxon>Eurotiomycetidae</taxon>
        <taxon>Eurotiales</taxon>
        <taxon>Aspergillaceae</taxon>
        <taxon>Penicillium</taxon>
    </lineage>
</organism>
<gene>
    <name evidence="2" type="ORF">N7494_004107</name>
</gene>
<dbReference type="Proteomes" id="UP001220324">
    <property type="component" value="Unassembled WGS sequence"/>
</dbReference>
<dbReference type="AlphaFoldDB" id="A0AAD6GGZ3"/>
<protein>
    <recommendedName>
        <fullName evidence="1">ABM domain-containing protein</fullName>
    </recommendedName>
</protein>
<comment type="caution">
    <text evidence="2">The sequence shown here is derived from an EMBL/GenBank/DDBJ whole genome shotgun (WGS) entry which is preliminary data.</text>
</comment>
<evidence type="ECO:0000313" key="2">
    <source>
        <dbReference type="EMBL" id="KAJ5546522.1"/>
    </source>
</evidence>
<accession>A0AAD6GGZ3</accession>
<proteinExistence type="predicted"/>
<dbReference type="InterPro" id="IPR007138">
    <property type="entry name" value="ABM_dom"/>
</dbReference>
<feature type="domain" description="ABM" evidence="1">
    <location>
        <begin position="20"/>
        <end position="110"/>
    </location>
</feature>
<dbReference type="Pfam" id="PF03992">
    <property type="entry name" value="ABM"/>
    <property type="match status" value="1"/>
</dbReference>
<dbReference type="Gene3D" id="3.30.70.100">
    <property type="match status" value="1"/>
</dbReference>
<dbReference type="EMBL" id="JAQIZZ010000003">
    <property type="protein sequence ID" value="KAJ5546522.1"/>
    <property type="molecule type" value="Genomic_DNA"/>
</dbReference>
<evidence type="ECO:0000259" key="1">
    <source>
        <dbReference type="PROSITE" id="PS51725"/>
    </source>
</evidence>
<dbReference type="PROSITE" id="PS51725">
    <property type="entry name" value="ABM"/>
    <property type="match status" value="1"/>
</dbReference>
<dbReference type="SUPFAM" id="SSF54909">
    <property type="entry name" value="Dimeric alpha+beta barrel"/>
    <property type="match status" value="1"/>
</dbReference>